<evidence type="ECO:0000256" key="12">
    <source>
        <dbReference type="ARBA" id="ARBA00022741"/>
    </source>
</evidence>
<keyword evidence="10 18" id="KW-0028">Amino-acid biosynthesis</keyword>
<evidence type="ECO:0000256" key="13">
    <source>
        <dbReference type="ARBA" id="ARBA00022833"/>
    </source>
</evidence>
<evidence type="ECO:0000256" key="9">
    <source>
        <dbReference type="ARBA" id="ARBA00022490"/>
    </source>
</evidence>
<dbReference type="InterPro" id="IPR030960">
    <property type="entry name" value="DHQS/DOIS_N"/>
</dbReference>
<dbReference type="EC" id="4.2.3.4" evidence="7 18"/>
<evidence type="ECO:0000256" key="18">
    <source>
        <dbReference type="HAMAP-Rule" id="MF_00110"/>
    </source>
</evidence>
<evidence type="ECO:0000256" key="11">
    <source>
        <dbReference type="ARBA" id="ARBA00022723"/>
    </source>
</evidence>
<keyword evidence="12 18" id="KW-0547">Nucleotide-binding</keyword>
<keyword evidence="17 18" id="KW-0170">Cobalt</keyword>
<feature type="binding site" evidence="18">
    <location>
        <begin position="136"/>
        <end position="137"/>
    </location>
    <ligand>
        <name>NAD(+)</name>
        <dbReference type="ChEBI" id="CHEBI:57540"/>
    </ligand>
</feature>
<dbReference type="NCBIfam" id="TIGR01357">
    <property type="entry name" value="aroB"/>
    <property type="match status" value="1"/>
</dbReference>
<gene>
    <name evidence="18 21" type="primary">aroB</name>
    <name evidence="21" type="ORF">NCTC9426_00054</name>
</gene>
<comment type="pathway">
    <text evidence="5 18">Metabolic intermediate biosynthesis; chorismate biosynthesis; chorismate from D-erythrose 4-phosphate and phosphoenolpyruvate: step 2/7.</text>
</comment>
<keyword evidence="16 18" id="KW-0456">Lyase</keyword>
<proteinExistence type="inferred from homology"/>
<name>A0A378PP53_MORBO</name>
<evidence type="ECO:0000259" key="20">
    <source>
        <dbReference type="Pfam" id="PF24621"/>
    </source>
</evidence>
<feature type="binding site" evidence="18">
    <location>
        <position position="149"/>
    </location>
    <ligand>
        <name>NAD(+)</name>
        <dbReference type="ChEBI" id="CHEBI:57540"/>
    </ligand>
</feature>
<comment type="cofactor">
    <cofactor evidence="2 18">
        <name>NAD(+)</name>
        <dbReference type="ChEBI" id="CHEBI:57540"/>
    </cofactor>
</comment>
<dbReference type="SUPFAM" id="SSF56796">
    <property type="entry name" value="Dehydroquinate synthase-like"/>
    <property type="match status" value="1"/>
</dbReference>
<comment type="cofactor">
    <cofactor evidence="18">
        <name>Co(2+)</name>
        <dbReference type="ChEBI" id="CHEBI:48828"/>
    </cofactor>
    <cofactor evidence="18">
        <name>Zn(2+)</name>
        <dbReference type="ChEBI" id="CHEBI:29105"/>
    </cofactor>
    <text evidence="18">Binds 1 divalent metal cation per subunit. Can use either Co(2+) or Zn(2+).</text>
</comment>
<evidence type="ECO:0000256" key="16">
    <source>
        <dbReference type="ARBA" id="ARBA00023239"/>
    </source>
</evidence>
<keyword evidence="9 18" id="KW-0963">Cytoplasm</keyword>
<evidence type="ECO:0000313" key="22">
    <source>
        <dbReference type="Proteomes" id="UP000254133"/>
    </source>
</evidence>
<keyword evidence="11 18" id="KW-0479">Metal-binding</keyword>
<dbReference type="InterPro" id="IPR056179">
    <property type="entry name" value="DHQS_C"/>
</dbReference>
<evidence type="ECO:0000256" key="4">
    <source>
        <dbReference type="ARBA" id="ARBA00004496"/>
    </source>
</evidence>
<dbReference type="Gene3D" id="1.20.1090.10">
    <property type="entry name" value="Dehydroquinate synthase-like - alpha domain"/>
    <property type="match status" value="1"/>
</dbReference>
<evidence type="ECO:0000256" key="3">
    <source>
        <dbReference type="ARBA" id="ARBA00003485"/>
    </source>
</evidence>
<dbReference type="GO" id="GO:0000166">
    <property type="term" value="F:nucleotide binding"/>
    <property type="evidence" value="ECO:0007669"/>
    <property type="project" value="UniProtKB-KW"/>
</dbReference>
<feature type="domain" description="3-dehydroquinate synthase C-terminal" evidence="20">
    <location>
        <begin position="188"/>
        <end position="331"/>
    </location>
</feature>
<dbReference type="GO" id="GO:0005737">
    <property type="term" value="C:cytoplasm"/>
    <property type="evidence" value="ECO:0007669"/>
    <property type="project" value="UniProtKB-SubCell"/>
</dbReference>
<keyword evidence="13 18" id="KW-0862">Zinc</keyword>
<evidence type="ECO:0000256" key="6">
    <source>
        <dbReference type="ARBA" id="ARBA00005412"/>
    </source>
</evidence>
<evidence type="ECO:0000256" key="2">
    <source>
        <dbReference type="ARBA" id="ARBA00001911"/>
    </source>
</evidence>
<keyword evidence="14 18" id="KW-0520">NAD</keyword>
<dbReference type="Gene3D" id="3.40.50.1970">
    <property type="match status" value="1"/>
</dbReference>
<dbReference type="Pfam" id="PF01761">
    <property type="entry name" value="DHQ_synthase"/>
    <property type="match status" value="1"/>
</dbReference>
<dbReference type="UniPathway" id="UPA00053">
    <property type="reaction ID" value="UER00085"/>
</dbReference>
<dbReference type="GO" id="GO:0046872">
    <property type="term" value="F:metal ion binding"/>
    <property type="evidence" value="ECO:0007669"/>
    <property type="project" value="UniProtKB-KW"/>
</dbReference>
<feature type="domain" description="3-dehydroquinate synthase N-terminal" evidence="19">
    <location>
        <begin position="74"/>
        <end position="186"/>
    </location>
</feature>
<accession>A0A378PP53</accession>
<dbReference type="CDD" id="cd08195">
    <property type="entry name" value="DHQS"/>
    <property type="match status" value="1"/>
</dbReference>
<dbReference type="GO" id="GO:0008652">
    <property type="term" value="P:amino acid biosynthetic process"/>
    <property type="evidence" value="ECO:0007669"/>
    <property type="project" value="UniProtKB-KW"/>
</dbReference>
<evidence type="ECO:0000256" key="8">
    <source>
        <dbReference type="ARBA" id="ARBA00017684"/>
    </source>
</evidence>
<dbReference type="HAMAP" id="MF_00110">
    <property type="entry name" value="DHQ_synthase"/>
    <property type="match status" value="1"/>
</dbReference>
<dbReference type="PANTHER" id="PTHR43622">
    <property type="entry name" value="3-DEHYDROQUINATE SYNTHASE"/>
    <property type="match status" value="1"/>
</dbReference>
<evidence type="ECO:0000313" key="21">
    <source>
        <dbReference type="EMBL" id="STY90050.1"/>
    </source>
</evidence>
<evidence type="ECO:0000259" key="19">
    <source>
        <dbReference type="Pfam" id="PF01761"/>
    </source>
</evidence>
<evidence type="ECO:0000256" key="10">
    <source>
        <dbReference type="ARBA" id="ARBA00022605"/>
    </source>
</evidence>
<dbReference type="AlphaFoldDB" id="A0A378PP53"/>
<comment type="similarity">
    <text evidence="6 18">Belongs to the sugar phosphate cyclases superfamily. Dehydroquinate synthase family.</text>
</comment>
<dbReference type="GO" id="GO:0009073">
    <property type="term" value="P:aromatic amino acid family biosynthetic process"/>
    <property type="evidence" value="ECO:0007669"/>
    <property type="project" value="UniProtKB-KW"/>
</dbReference>
<comment type="function">
    <text evidence="3 18">Catalyzes the conversion of 3-deoxy-D-arabino-heptulosonate 7-phosphate (DAHP) to dehydroquinate (DHQ).</text>
</comment>
<dbReference type="InterPro" id="IPR030963">
    <property type="entry name" value="DHQ_synth_fam"/>
</dbReference>
<feature type="binding site" evidence="18">
    <location>
        <position position="271"/>
    </location>
    <ligand>
        <name>Zn(2+)</name>
        <dbReference type="ChEBI" id="CHEBI:29105"/>
    </ligand>
</feature>
<sequence>MTHITNTLTVQTQNHDYPIFIGASIAGQIDLASPILPFIRGKQVLIVTNTTIAPLYLTDLTKHLAVQGLMVESCVLPDGEQYKNQEHINTIYDVLMKNHFARDCTLIALGGGVIGDMTGFAAASFMRGVNFIQVPTTLLAQVDSSVGGKTGINHPFGKNMIGAFWQPVCVLADMTTFDTLPGREFAAGLAEVVKYALIFDKAFLDWLKVNATKITARDGAILSEMVYRCCDYKAKIVASDERESGVRALLNFGHTFGHVIETHMGYGNWLHGEAVAAGMVQAMMMSQKLGLIGEDEVARVVDLLQIFDLPVKPPYIEPSVALDLMGHDKKVQNGSIRLVLLKELGKAFVTKDFDMAVLTEVLNANH</sequence>
<organism evidence="21 22">
    <name type="scientific">Moraxella bovis</name>
    <dbReference type="NCBI Taxonomy" id="476"/>
    <lineage>
        <taxon>Bacteria</taxon>
        <taxon>Pseudomonadati</taxon>
        <taxon>Pseudomonadota</taxon>
        <taxon>Gammaproteobacteria</taxon>
        <taxon>Moraxellales</taxon>
        <taxon>Moraxellaceae</taxon>
        <taxon>Moraxella</taxon>
    </lineage>
</organism>
<evidence type="ECO:0000256" key="7">
    <source>
        <dbReference type="ARBA" id="ARBA00013031"/>
    </source>
</evidence>
<comment type="catalytic activity">
    <reaction evidence="1 18">
        <text>7-phospho-2-dehydro-3-deoxy-D-arabino-heptonate = 3-dehydroquinate + phosphate</text>
        <dbReference type="Rhea" id="RHEA:21968"/>
        <dbReference type="ChEBI" id="CHEBI:32364"/>
        <dbReference type="ChEBI" id="CHEBI:43474"/>
        <dbReference type="ChEBI" id="CHEBI:58394"/>
        <dbReference type="EC" id="4.2.3.4"/>
    </reaction>
</comment>
<feature type="binding site" evidence="18">
    <location>
        <position position="158"/>
    </location>
    <ligand>
        <name>NAD(+)</name>
        <dbReference type="ChEBI" id="CHEBI:57540"/>
    </ligand>
</feature>
<feature type="binding site" evidence="18">
    <location>
        <begin position="112"/>
        <end position="116"/>
    </location>
    <ligand>
        <name>NAD(+)</name>
        <dbReference type="ChEBI" id="CHEBI:57540"/>
    </ligand>
</feature>
<feature type="binding site" evidence="18">
    <location>
        <begin position="176"/>
        <end position="179"/>
    </location>
    <ligand>
        <name>NAD(+)</name>
        <dbReference type="ChEBI" id="CHEBI:57540"/>
    </ligand>
</feature>
<dbReference type="FunFam" id="3.40.50.1970:FF:000001">
    <property type="entry name" value="3-dehydroquinate synthase"/>
    <property type="match status" value="1"/>
</dbReference>
<dbReference type="Proteomes" id="UP000254133">
    <property type="component" value="Unassembled WGS sequence"/>
</dbReference>
<evidence type="ECO:0000256" key="17">
    <source>
        <dbReference type="ARBA" id="ARBA00023285"/>
    </source>
</evidence>
<dbReference type="RefSeq" id="WP_115368563.1">
    <property type="nucleotide sequence ID" value="NZ_UGPZ01000002.1"/>
</dbReference>
<dbReference type="InterPro" id="IPR016037">
    <property type="entry name" value="DHQ_synth_AroB"/>
</dbReference>
<feature type="binding site" evidence="18">
    <location>
        <position position="254"/>
    </location>
    <ligand>
        <name>Zn(2+)</name>
        <dbReference type="ChEBI" id="CHEBI:29105"/>
    </ligand>
</feature>
<dbReference type="PIRSF" id="PIRSF001455">
    <property type="entry name" value="DHQ_synth"/>
    <property type="match status" value="1"/>
</dbReference>
<evidence type="ECO:0000256" key="5">
    <source>
        <dbReference type="ARBA" id="ARBA00004661"/>
    </source>
</evidence>
<protein>
    <recommendedName>
        <fullName evidence="8 18">3-dehydroquinate synthase</fullName>
        <shortName evidence="18">DHQS</shortName>
        <ecNumber evidence="7 18">4.2.3.4</ecNumber>
    </recommendedName>
</protein>
<evidence type="ECO:0000256" key="1">
    <source>
        <dbReference type="ARBA" id="ARBA00001393"/>
    </source>
</evidence>
<keyword evidence="15 18" id="KW-0057">Aromatic amino acid biosynthesis</keyword>
<reference evidence="21 22" key="1">
    <citation type="submission" date="2018-06" db="EMBL/GenBank/DDBJ databases">
        <authorList>
            <consortium name="Pathogen Informatics"/>
            <person name="Doyle S."/>
        </authorList>
    </citation>
    <scope>NUCLEOTIDE SEQUENCE [LARGE SCALE GENOMIC DNA]</scope>
    <source>
        <strain evidence="21 22">NCTC9426</strain>
    </source>
</reference>
<dbReference type="GO" id="GO:0009423">
    <property type="term" value="P:chorismate biosynthetic process"/>
    <property type="evidence" value="ECO:0007669"/>
    <property type="project" value="UniProtKB-UniRule"/>
</dbReference>
<comment type="subcellular location">
    <subcellularLocation>
        <location evidence="4 18">Cytoplasm</location>
    </subcellularLocation>
</comment>
<dbReference type="Pfam" id="PF24621">
    <property type="entry name" value="DHQS_C"/>
    <property type="match status" value="1"/>
</dbReference>
<evidence type="ECO:0000256" key="14">
    <source>
        <dbReference type="ARBA" id="ARBA00023027"/>
    </source>
</evidence>
<dbReference type="GO" id="GO:0003856">
    <property type="term" value="F:3-dehydroquinate synthase activity"/>
    <property type="evidence" value="ECO:0007669"/>
    <property type="project" value="UniProtKB-UniRule"/>
</dbReference>
<dbReference type="InterPro" id="IPR050071">
    <property type="entry name" value="Dehydroquinate_synthase"/>
</dbReference>
<dbReference type="PANTHER" id="PTHR43622:SF7">
    <property type="entry name" value="3-DEHYDROQUINATE SYNTHASE, CHLOROPLASTIC"/>
    <property type="match status" value="1"/>
</dbReference>
<feature type="binding site" evidence="18">
    <location>
        <begin position="78"/>
        <end position="83"/>
    </location>
    <ligand>
        <name>NAD(+)</name>
        <dbReference type="ChEBI" id="CHEBI:57540"/>
    </ligand>
</feature>
<dbReference type="EMBL" id="UGPZ01000002">
    <property type="protein sequence ID" value="STY90050.1"/>
    <property type="molecule type" value="Genomic_DNA"/>
</dbReference>
<evidence type="ECO:0000256" key="15">
    <source>
        <dbReference type="ARBA" id="ARBA00023141"/>
    </source>
</evidence>
<feature type="binding site" evidence="18">
    <location>
        <position position="191"/>
    </location>
    <ligand>
        <name>Zn(2+)</name>
        <dbReference type="ChEBI" id="CHEBI:29105"/>
    </ligand>
</feature>